<sequence length="101" mass="10799">MAEDAFSLIMTEVWSVDPELEVPRVQKFVNKVTILKTIAERKKSSHARSGTPSGSLRVPRVLQSLPALDAPTLVAHIPGTLESSADRPLETNGGDGVPPSV</sequence>
<proteinExistence type="predicted"/>
<keyword evidence="3" id="KW-1185">Reference proteome</keyword>
<dbReference type="EMBL" id="BDQV01000544">
    <property type="protein sequence ID" value="GAY66130.1"/>
    <property type="molecule type" value="Genomic_DNA"/>
</dbReference>
<name>A0A2H5QND9_CITUN</name>
<evidence type="ECO:0000313" key="2">
    <source>
        <dbReference type="EMBL" id="GAY66130.1"/>
    </source>
</evidence>
<protein>
    <submittedName>
        <fullName evidence="2">Uncharacterized protein</fullName>
    </submittedName>
</protein>
<evidence type="ECO:0000313" key="3">
    <source>
        <dbReference type="Proteomes" id="UP000236630"/>
    </source>
</evidence>
<dbReference type="Proteomes" id="UP000236630">
    <property type="component" value="Unassembled WGS sequence"/>
</dbReference>
<dbReference type="AlphaFoldDB" id="A0A2H5QND9"/>
<accession>A0A2H5QND9</accession>
<comment type="caution">
    <text evidence="2">The sequence shown here is derived from an EMBL/GenBank/DDBJ whole genome shotgun (WGS) entry which is preliminary data.</text>
</comment>
<organism evidence="2 3">
    <name type="scientific">Citrus unshiu</name>
    <name type="common">Satsuma mandarin</name>
    <name type="synonym">Citrus nobilis var. unshiu</name>
    <dbReference type="NCBI Taxonomy" id="55188"/>
    <lineage>
        <taxon>Eukaryota</taxon>
        <taxon>Viridiplantae</taxon>
        <taxon>Streptophyta</taxon>
        <taxon>Embryophyta</taxon>
        <taxon>Tracheophyta</taxon>
        <taxon>Spermatophyta</taxon>
        <taxon>Magnoliopsida</taxon>
        <taxon>eudicotyledons</taxon>
        <taxon>Gunneridae</taxon>
        <taxon>Pentapetalae</taxon>
        <taxon>rosids</taxon>
        <taxon>malvids</taxon>
        <taxon>Sapindales</taxon>
        <taxon>Rutaceae</taxon>
        <taxon>Aurantioideae</taxon>
        <taxon>Citrus</taxon>
    </lineage>
</organism>
<reference evidence="2 3" key="1">
    <citation type="journal article" date="2017" name="Front. Genet.">
        <title>Draft sequencing of the heterozygous diploid genome of Satsuma (Citrus unshiu Marc.) using a hybrid assembly approach.</title>
        <authorList>
            <person name="Shimizu T."/>
            <person name="Tanizawa Y."/>
            <person name="Mochizuki T."/>
            <person name="Nagasaki H."/>
            <person name="Yoshioka T."/>
            <person name="Toyoda A."/>
            <person name="Fujiyama A."/>
            <person name="Kaminuma E."/>
            <person name="Nakamura Y."/>
        </authorList>
    </citation>
    <scope>NUCLEOTIDE SEQUENCE [LARGE SCALE GENOMIC DNA]</scope>
    <source>
        <strain evidence="3">cv. Miyagawa wase</strain>
    </source>
</reference>
<feature type="region of interest" description="Disordered" evidence="1">
    <location>
        <begin position="79"/>
        <end position="101"/>
    </location>
</feature>
<gene>
    <name evidence="2" type="ORF">CUMW_246300</name>
</gene>
<evidence type="ECO:0000256" key="1">
    <source>
        <dbReference type="SAM" id="MobiDB-lite"/>
    </source>
</evidence>